<sequence length="448" mass="48291">MREDDGMDTRNELLTVLRGPQAETLLRQSLRASGMLLRTWELEQVYARPGAEVSARYRVQCAPAERDSAPGGLPGLSELAEPAQLNEPAELSKPTELTMIASTVELSAEQRAGMGAVRAESPQGTLHLWVHPVDPELPGLLLVEPDGEKPAERSAPTELQVRLSRALGEQSTVQELQMLVLRPLRRAVYRAVVSSRRGQRVVYLKVVRPSRVAQLLQRHRCSGLIPAIADAGDGILILDQAPGLPLTEHLHRACPPAHVHPLNPRVAISALETLRPEALDLPARVPPAHRLAGLAESAIAVGADRRRVQQLCAGIEAALRQPPGPLVPTHGDFHPANLFLDAAAEHPSALIDADTVGPGHRVDDLATMLGHLFALPSFDAEGYAGVPDFAGRFHAACLPDTDPDDLHARTAAVLLSLLPGSRSPAQQRHYLRCAEGLLRGLTPGDLLR</sequence>
<dbReference type="SUPFAM" id="SSF56112">
    <property type="entry name" value="Protein kinase-like (PK-like)"/>
    <property type="match status" value="1"/>
</dbReference>
<dbReference type="InterPro" id="IPR002575">
    <property type="entry name" value="Aminoglycoside_PTrfase"/>
</dbReference>
<comment type="caution">
    <text evidence="2">The sequence shown here is derived from an EMBL/GenBank/DDBJ whole genome shotgun (WGS) entry which is preliminary data.</text>
</comment>
<dbReference type="AlphaFoldDB" id="A0A0W8IFW0"/>
<accession>A0A0W8IFW0</accession>
<evidence type="ECO:0000313" key="2">
    <source>
        <dbReference type="EMBL" id="KUG58774.1"/>
    </source>
</evidence>
<organism evidence="2 3">
    <name type="scientific">Nesterenkonia jeotgali</name>
    <dbReference type="NCBI Taxonomy" id="317018"/>
    <lineage>
        <taxon>Bacteria</taxon>
        <taxon>Bacillati</taxon>
        <taxon>Actinomycetota</taxon>
        <taxon>Actinomycetes</taxon>
        <taxon>Micrococcales</taxon>
        <taxon>Micrococcaceae</taxon>
        <taxon>Nesterenkonia</taxon>
    </lineage>
</organism>
<reference evidence="3" key="1">
    <citation type="submission" date="2015-12" db="EMBL/GenBank/DDBJ databases">
        <authorList>
            <person name="Nair G.R."/>
            <person name="Kaur G."/>
            <person name="Mayilraj S."/>
        </authorList>
    </citation>
    <scope>NUCLEOTIDE SEQUENCE [LARGE SCALE GENOMIC DNA]</scope>
    <source>
        <strain evidence="3">CD08_7</strain>
    </source>
</reference>
<dbReference type="OrthoDB" id="3837844at2"/>
<dbReference type="Pfam" id="PF01636">
    <property type="entry name" value="APH"/>
    <property type="match status" value="1"/>
</dbReference>
<protein>
    <recommendedName>
        <fullName evidence="1">Aminoglycoside phosphotransferase domain-containing protein</fullName>
    </recommendedName>
</protein>
<proteinExistence type="predicted"/>
<dbReference type="Gene3D" id="3.90.1200.10">
    <property type="match status" value="1"/>
</dbReference>
<dbReference type="InterPro" id="IPR011009">
    <property type="entry name" value="Kinase-like_dom_sf"/>
</dbReference>
<evidence type="ECO:0000259" key="1">
    <source>
        <dbReference type="Pfam" id="PF01636"/>
    </source>
</evidence>
<dbReference type="STRING" id="317018.AVL63_01615"/>
<keyword evidence="3" id="KW-1185">Reference proteome</keyword>
<feature type="domain" description="Aminoglycoside phosphotransferase" evidence="1">
    <location>
        <begin position="270"/>
        <end position="373"/>
    </location>
</feature>
<dbReference type="Proteomes" id="UP000054023">
    <property type="component" value="Unassembled WGS sequence"/>
</dbReference>
<gene>
    <name evidence="2" type="ORF">AVL63_01615</name>
</gene>
<name>A0A0W8IFW0_9MICC</name>
<dbReference type="EMBL" id="LQBM01000003">
    <property type="protein sequence ID" value="KUG58774.1"/>
    <property type="molecule type" value="Genomic_DNA"/>
</dbReference>
<evidence type="ECO:0000313" key="3">
    <source>
        <dbReference type="Proteomes" id="UP000054023"/>
    </source>
</evidence>